<name>A0ABQ4PTY9_9PROT</name>
<reference evidence="1" key="1">
    <citation type="submission" date="2021-05" db="EMBL/GenBank/DDBJ databases">
        <authorList>
            <person name="Tanabe Y."/>
        </authorList>
    </citation>
    <scope>NUCLEOTIDE SEQUENCE</scope>
    <source>
        <strain evidence="1">BOTRYCO-1</strain>
    </source>
</reference>
<reference evidence="1" key="2">
    <citation type="journal article" date="2023" name="ISME Commun">
        <title>Characterization of a bloom-associated alphaproteobacterial lineage, 'Candidatus Phycosocius': insights into freshwater algal-bacterial interactions.</title>
        <authorList>
            <person name="Tanabe Y."/>
            <person name="Yamaguchi H."/>
            <person name="Yoshida M."/>
            <person name="Kai A."/>
            <person name="Okazaki Y."/>
        </authorList>
    </citation>
    <scope>NUCLEOTIDE SEQUENCE</scope>
    <source>
        <strain evidence="1">BOTRYCO-1</strain>
    </source>
</reference>
<protein>
    <submittedName>
        <fullName evidence="1">Uncharacterized protein</fullName>
    </submittedName>
</protein>
<comment type="caution">
    <text evidence="1">The sequence shown here is derived from an EMBL/GenBank/DDBJ whole genome shotgun (WGS) entry which is preliminary data.</text>
</comment>
<evidence type="ECO:0000313" key="2">
    <source>
        <dbReference type="Proteomes" id="UP001161064"/>
    </source>
</evidence>
<sequence>MQNGPSVFGDTTSTMCGPIVESADLRLLRALGSRNVEASLPARFPNRKLGGINKQDSHKERGTIGAQVKCSITGYLIAGLIN</sequence>
<dbReference type="EMBL" id="BPFZ01000002">
    <property type="protein sequence ID" value="GIU66458.1"/>
    <property type="molecule type" value="Genomic_DNA"/>
</dbReference>
<evidence type="ECO:0000313" key="1">
    <source>
        <dbReference type="EMBL" id="GIU66458.1"/>
    </source>
</evidence>
<keyword evidence="2" id="KW-1185">Reference proteome</keyword>
<gene>
    <name evidence="1" type="ORF">PsB1_0612</name>
</gene>
<accession>A0ABQ4PTY9</accession>
<proteinExistence type="predicted"/>
<dbReference type="Proteomes" id="UP001161064">
    <property type="component" value="Unassembled WGS sequence"/>
</dbReference>
<organism evidence="1 2">
    <name type="scientific">Candidatus Phycosocius spiralis</name>
    <dbReference type="NCBI Taxonomy" id="2815099"/>
    <lineage>
        <taxon>Bacteria</taxon>
        <taxon>Pseudomonadati</taxon>
        <taxon>Pseudomonadota</taxon>
        <taxon>Alphaproteobacteria</taxon>
        <taxon>Caulobacterales</taxon>
        <taxon>Caulobacterales incertae sedis</taxon>
        <taxon>Candidatus Phycosocius</taxon>
    </lineage>
</organism>